<dbReference type="InterPro" id="IPR029018">
    <property type="entry name" value="Hex-like_dom2"/>
</dbReference>
<dbReference type="InterPro" id="IPR024732">
    <property type="entry name" value="NAGLU_C"/>
</dbReference>
<dbReference type="Proteomes" id="UP000308197">
    <property type="component" value="Unassembled WGS sequence"/>
</dbReference>
<dbReference type="InParanoid" id="A0A5C3NYN9"/>
<reference evidence="6 7" key="1">
    <citation type="journal article" date="2019" name="Nat. Ecol. Evol.">
        <title>Megaphylogeny resolves global patterns of mushroom evolution.</title>
        <authorList>
            <person name="Varga T."/>
            <person name="Krizsan K."/>
            <person name="Foldi C."/>
            <person name="Dima B."/>
            <person name="Sanchez-Garcia M."/>
            <person name="Sanchez-Ramirez S."/>
            <person name="Szollosi G.J."/>
            <person name="Szarkandi J.G."/>
            <person name="Papp V."/>
            <person name="Albert L."/>
            <person name="Andreopoulos W."/>
            <person name="Angelini C."/>
            <person name="Antonin V."/>
            <person name="Barry K.W."/>
            <person name="Bougher N.L."/>
            <person name="Buchanan P."/>
            <person name="Buyck B."/>
            <person name="Bense V."/>
            <person name="Catcheside P."/>
            <person name="Chovatia M."/>
            <person name="Cooper J."/>
            <person name="Damon W."/>
            <person name="Desjardin D."/>
            <person name="Finy P."/>
            <person name="Geml J."/>
            <person name="Haridas S."/>
            <person name="Hughes K."/>
            <person name="Justo A."/>
            <person name="Karasinski D."/>
            <person name="Kautmanova I."/>
            <person name="Kiss B."/>
            <person name="Kocsube S."/>
            <person name="Kotiranta H."/>
            <person name="LaButti K.M."/>
            <person name="Lechner B.E."/>
            <person name="Liimatainen K."/>
            <person name="Lipzen A."/>
            <person name="Lukacs Z."/>
            <person name="Mihaltcheva S."/>
            <person name="Morgado L.N."/>
            <person name="Niskanen T."/>
            <person name="Noordeloos M.E."/>
            <person name="Ohm R.A."/>
            <person name="Ortiz-Santana B."/>
            <person name="Ovrebo C."/>
            <person name="Racz N."/>
            <person name="Riley R."/>
            <person name="Savchenko A."/>
            <person name="Shiryaev A."/>
            <person name="Soop K."/>
            <person name="Spirin V."/>
            <person name="Szebenyi C."/>
            <person name="Tomsovsky M."/>
            <person name="Tulloss R.E."/>
            <person name="Uehling J."/>
            <person name="Grigoriev I.V."/>
            <person name="Vagvolgyi C."/>
            <person name="Papp T."/>
            <person name="Martin F.M."/>
            <person name="Miettinen O."/>
            <person name="Hibbett D.S."/>
            <person name="Nagy L.G."/>
        </authorList>
    </citation>
    <scope>NUCLEOTIDE SEQUENCE [LARGE SCALE GENOMIC DNA]</scope>
    <source>
        <strain evidence="6 7">HHB13444</strain>
    </source>
</reference>
<evidence type="ECO:0000259" key="3">
    <source>
        <dbReference type="Pfam" id="PF05089"/>
    </source>
</evidence>
<dbReference type="InterPro" id="IPR024733">
    <property type="entry name" value="NAGLU_tim-barrel"/>
</dbReference>
<dbReference type="InterPro" id="IPR007781">
    <property type="entry name" value="NAGLU"/>
</dbReference>
<feature type="domain" description="Alpha-N-acetylglucosaminidase C-terminal" evidence="5">
    <location>
        <begin position="466"/>
        <end position="750"/>
    </location>
</feature>
<dbReference type="Pfam" id="PF12972">
    <property type="entry name" value="NAGLU_C"/>
    <property type="match status" value="1"/>
</dbReference>
<evidence type="ECO:0000313" key="6">
    <source>
        <dbReference type="EMBL" id="TFK82545.1"/>
    </source>
</evidence>
<evidence type="ECO:0000259" key="5">
    <source>
        <dbReference type="Pfam" id="PF12972"/>
    </source>
</evidence>
<gene>
    <name evidence="6" type="ORF">K466DRAFT_603587</name>
</gene>
<keyword evidence="2" id="KW-0732">Signal</keyword>
<keyword evidence="7" id="KW-1185">Reference proteome</keyword>
<dbReference type="GO" id="GO:0016787">
    <property type="term" value="F:hydrolase activity"/>
    <property type="evidence" value="ECO:0007669"/>
    <property type="project" value="UniProtKB-KW"/>
</dbReference>
<evidence type="ECO:0000256" key="1">
    <source>
        <dbReference type="ARBA" id="ARBA00022801"/>
    </source>
</evidence>
<dbReference type="SUPFAM" id="SSF51445">
    <property type="entry name" value="(Trans)glycosidases"/>
    <property type="match status" value="1"/>
</dbReference>
<dbReference type="Gene3D" id="3.20.20.80">
    <property type="entry name" value="Glycosidases"/>
    <property type="match status" value="1"/>
</dbReference>
<keyword evidence="1 6" id="KW-0378">Hydrolase</keyword>
<dbReference type="Pfam" id="PF12971">
    <property type="entry name" value="NAGLU_N"/>
    <property type="match status" value="1"/>
</dbReference>
<protein>
    <submittedName>
        <fullName evidence="6">Glycoside hydrolase family 89 protein</fullName>
    </submittedName>
</protein>
<evidence type="ECO:0000259" key="4">
    <source>
        <dbReference type="Pfam" id="PF12971"/>
    </source>
</evidence>
<feature type="signal peptide" evidence="2">
    <location>
        <begin position="1"/>
        <end position="21"/>
    </location>
</feature>
<feature type="chain" id="PRO_5023149907" evidence="2">
    <location>
        <begin position="22"/>
        <end position="752"/>
    </location>
</feature>
<evidence type="ECO:0000256" key="2">
    <source>
        <dbReference type="SAM" id="SignalP"/>
    </source>
</evidence>
<organism evidence="6 7">
    <name type="scientific">Polyporus arcularius HHB13444</name>
    <dbReference type="NCBI Taxonomy" id="1314778"/>
    <lineage>
        <taxon>Eukaryota</taxon>
        <taxon>Fungi</taxon>
        <taxon>Dikarya</taxon>
        <taxon>Basidiomycota</taxon>
        <taxon>Agaricomycotina</taxon>
        <taxon>Agaricomycetes</taxon>
        <taxon>Polyporales</taxon>
        <taxon>Polyporaceae</taxon>
        <taxon>Polyporus</taxon>
    </lineage>
</organism>
<dbReference type="Pfam" id="PF05089">
    <property type="entry name" value="NAGLU"/>
    <property type="match status" value="1"/>
</dbReference>
<dbReference type="AlphaFoldDB" id="A0A5C3NYN9"/>
<dbReference type="Gene3D" id="3.30.379.10">
    <property type="entry name" value="Chitobiase/beta-hexosaminidase domain 2-like"/>
    <property type="match status" value="1"/>
</dbReference>
<sequence length="752" mass="83143">MVLRHVLALLSFGLVVTVSDAKPNLDGIYALAKRRVPTHAHAFSFSLADGDTDSFVVSDVPAGIHVQCTTVSACARGFYAYLSTHGGTDIWWTGSRLAHLPAHLPKVGTPVQAHAIVPYRYHFNTVTFDYTTAFWDFDQWELELDWLALRGVNLPLAWVGYEYILIETFREVGLTDTDIATFLSGPAFQAWNRFGNIQGSWGGDLPTTWVNDQFALQERIIGRMTELGMTPVLPSFTGFVPRALATLYPNASIVNGSQWEGFPESLTNVTFLNPFDPLFTTLQTTFISKQREAYGNVSHIYTLDQYNENNPFSGDLAYLANVTAGTFASLRAADPDAVWLMQGWLFFSSAAFWTNERIEAYLGGVPGNDSLIILDLYSEAQPQWNRTSSYFGKQWVWCELHNYGGNMGFEGNLDELTHGPLTALHSPGSSMKGLGLTPEGQEGNEIVYDLLLDQAWSPTPLNIAAYVDGWVARRYNVKSLPRAATDAWQLLSATVYSNTDPGSQAAIKSIYELAPALTGLTNRTGHHPTRVPYDTNTTILPALKALLKAGEQQPLLKLNPEFAFDVVDVARQLLSNRFIDYYDVLLAAYNTTSSPSAVSAAGHTLLDLLADLDALLATNDHFLLSNWIRDARSWAHGKDKDKNSEAYAAYLEYNARNQITLWGPDGEINDYASKAWAGLVGTYYRPRWAAFVEYLADTKQTGAAYNAATVSAQMIALGKAWSNGTWGTGQGETWGTKGDTWDVVRKVVEKWA</sequence>
<dbReference type="EMBL" id="ML211474">
    <property type="protein sequence ID" value="TFK82545.1"/>
    <property type="molecule type" value="Genomic_DNA"/>
</dbReference>
<dbReference type="STRING" id="1314778.A0A5C3NYN9"/>
<proteinExistence type="predicted"/>
<dbReference type="InterPro" id="IPR024240">
    <property type="entry name" value="NAGLU_N"/>
</dbReference>
<dbReference type="PANTHER" id="PTHR12872">
    <property type="entry name" value="ALPHA-N-ACETYLGLUCOSAMINIDASE"/>
    <property type="match status" value="1"/>
</dbReference>
<name>A0A5C3NYN9_9APHY</name>
<feature type="domain" description="Alpha-N-acetylglucosaminidase N-terminal" evidence="4">
    <location>
        <begin position="27"/>
        <end position="105"/>
    </location>
</feature>
<accession>A0A5C3NYN9</accession>
<dbReference type="PANTHER" id="PTHR12872:SF1">
    <property type="entry name" value="ALPHA-N-ACETYLGLUCOSAMINIDASE"/>
    <property type="match status" value="1"/>
</dbReference>
<dbReference type="Gene3D" id="1.20.120.670">
    <property type="entry name" value="N-acetyl-b-d-glucoasminidase"/>
    <property type="match status" value="1"/>
</dbReference>
<evidence type="ECO:0000313" key="7">
    <source>
        <dbReference type="Proteomes" id="UP000308197"/>
    </source>
</evidence>
<feature type="domain" description="Alpha-N-acetylglucosaminidase tim-barrel" evidence="3">
    <location>
        <begin position="120"/>
        <end position="457"/>
    </location>
</feature>
<dbReference type="InterPro" id="IPR017853">
    <property type="entry name" value="GH"/>
</dbReference>